<dbReference type="KEGG" id="maqu:Maq22A_c03175"/>
<comment type="function">
    <text evidence="4">Removes the phosphate from trehalose 6-phosphate to produce free trehalose.</text>
</comment>
<name>A0A0C6FG93_9HYPH</name>
<dbReference type="PATRIC" id="fig|270351.10.peg.618"/>
<dbReference type="CDD" id="cd01627">
    <property type="entry name" value="HAD_TPP"/>
    <property type="match status" value="1"/>
</dbReference>
<dbReference type="SUPFAM" id="SSF56784">
    <property type="entry name" value="HAD-like"/>
    <property type="match status" value="1"/>
</dbReference>
<accession>A0A0C6FG93</accession>
<evidence type="ECO:0000256" key="1">
    <source>
        <dbReference type="ARBA" id="ARBA00005199"/>
    </source>
</evidence>
<dbReference type="InterPro" id="IPR023214">
    <property type="entry name" value="HAD_sf"/>
</dbReference>
<dbReference type="Pfam" id="PF02358">
    <property type="entry name" value="Trehalose_PPase"/>
    <property type="match status" value="1"/>
</dbReference>
<dbReference type="UniPathway" id="UPA00299"/>
<dbReference type="GO" id="GO:0004805">
    <property type="term" value="F:trehalose-phosphatase activity"/>
    <property type="evidence" value="ECO:0007669"/>
    <property type="project" value="UniProtKB-EC"/>
</dbReference>
<keyword evidence="4" id="KW-0460">Magnesium</keyword>
<evidence type="ECO:0000313" key="6">
    <source>
        <dbReference type="Proteomes" id="UP000061432"/>
    </source>
</evidence>
<dbReference type="Gene3D" id="3.40.50.1000">
    <property type="entry name" value="HAD superfamily/HAD-like"/>
    <property type="match status" value="1"/>
</dbReference>
<dbReference type="PANTHER" id="PTHR43768">
    <property type="entry name" value="TREHALOSE 6-PHOSPHATE PHOSPHATASE"/>
    <property type="match status" value="1"/>
</dbReference>
<dbReference type="InterPro" id="IPR044651">
    <property type="entry name" value="OTSB-like"/>
</dbReference>
<evidence type="ECO:0000256" key="2">
    <source>
        <dbReference type="ARBA" id="ARBA00008770"/>
    </source>
</evidence>
<reference evidence="6" key="2">
    <citation type="submission" date="2015-01" db="EMBL/GenBank/DDBJ databases">
        <title>Complete genome sequence of Methylobacterium aquaticum strain 22A.</title>
        <authorList>
            <person name="Tani A."/>
            <person name="Ogura Y."/>
            <person name="Hayashi T."/>
        </authorList>
    </citation>
    <scope>NUCLEOTIDE SEQUENCE [LARGE SCALE GENOMIC DNA]</scope>
    <source>
        <strain evidence="6">MA-22A</strain>
    </source>
</reference>
<comment type="catalytic activity">
    <reaction evidence="4">
        <text>alpha,alpha-trehalose 6-phosphate + H2O = alpha,alpha-trehalose + phosphate</text>
        <dbReference type="Rhea" id="RHEA:23420"/>
        <dbReference type="ChEBI" id="CHEBI:15377"/>
        <dbReference type="ChEBI" id="CHEBI:16551"/>
        <dbReference type="ChEBI" id="CHEBI:43474"/>
        <dbReference type="ChEBI" id="CHEBI:58429"/>
        <dbReference type="EC" id="3.1.3.12"/>
    </reaction>
</comment>
<comment type="pathway">
    <text evidence="1 4">Glycan biosynthesis; trehalose biosynthesis.</text>
</comment>
<sequence length="269" mass="27880">MRTGRTPAAVPSSDGRFDPLTDTAFALFLDFDGTLVEIAPRPDGVVVPPDLPAGLARLRGRLGGAMALVTGRPIATIDGFLAPERFDVAGLHGVEQRRDGRVAGGDPAAHPALRAGVETLQRAVADLDGVLIEDKGCSVAVHWRLANEADAVRAQSAAASVAGILGEAYRLQQGKAVAEILPASATKGHAIRAFLGEAPYAGRRAIFIGDDLTDEKAFVPVNEDGGITIRVGPGDTVARHRLADPAAVRALLMGWADGGTIDPESLPPA</sequence>
<dbReference type="InterPro" id="IPR006379">
    <property type="entry name" value="HAD-SF_hydro_IIB"/>
</dbReference>
<dbReference type="InterPro" id="IPR003337">
    <property type="entry name" value="Trehalose_PPase"/>
</dbReference>
<dbReference type="EMBL" id="AP014704">
    <property type="protein sequence ID" value="BAQ44084.1"/>
    <property type="molecule type" value="Genomic_DNA"/>
</dbReference>
<gene>
    <name evidence="5" type="primary">otsB</name>
    <name evidence="5" type="ORF">Maq22A_c03175</name>
</gene>
<dbReference type="PANTHER" id="PTHR43768:SF3">
    <property type="entry name" value="TREHALOSE 6-PHOSPHATE PHOSPHATASE"/>
    <property type="match status" value="1"/>
</dbReference>
<organism evidence="5 6">
    <name type="scientific">Methylobacterium aquaticum</name>
    <dbReference type="NCBI Taxonomy" id="270351"/>
    <lineage>
        <taxon>Bacteria</taxon>
        <taxon>Pseudomonadati</taxon>
        <taxon>Pseudomonadota</taxon>
        <taxon>Alphaproteobacteria</taxon>
        <taxon>Hyphomicrobiales</taxon>
        <taxon>Methylobacteriaceae</taxon>
        <taxon>Methylobacterium</taxon>
    </lineage>
</organism>
<evidence type="ECO:0000256" key="3">
    <source>
        <dbReference type="ARBA" id="ARBA00022801"/>
    </source>
</evidence>
<dbReference type="NCBIfam" id="TIGR01484">
    <property type="entry name" value="HAD-SF-IIB"/>
    <property type="match status" value="1"/>
</dbReference>
<reference evidence="5 6" key="1">
    <citation type="journal article" date="2015" name="Genome Announc.">
        <title>Complete Genome Sequence of Methylobacterium aquaticum Strain 22A, Isolated from Racomitrium japonicum Moss.</title>
        <authorList>
            <person name="Tani A."/>
            <person name="Ogura Y."/>
            <person name="Hayashi T."/>
            <person name="Kimbara K."/>
        </authorList>
    </citation>
    <scope>NUCLEOTIDE SEQUENCE [LARGE SCALE GENOMIC DNA]</scope>
    <source>
        <strain evidence="5 6">MA-22A</strain>
    </source>
</reference>
<evidence type="ECO:0000256" key="4">
    <source>
        <dbReference type="RuleBase" id="RU361117"/>
    </source>
</evidence>
<dbReference type="NCBIfam" id="TIGR00685">
    <property type="entry name" value="T6PP"/>
    <property type="match status" value="1"/>
</dbReference>
<dbReference type="EC" id="3.1.3.12" evidence="4"/>
<dbReference type="STRING" id="270351.Maq22A_c03175"/>
<dbReference type="InterPro" id="IPR036412">
    <property type="entry name" value="HAD-like_sf"/>
</dbReference>
<dbReference type="GO" id="GO:0046872">
    <property type="term" value="F:metal ion binding"/>
    <property type="evidence" value="ECO:0007669"/>
    <property type="project" value="UniProtKB-KW"/>
</dbReference>
<keyword evidence="3 4" id="KW-0378">Hydrolase</keyword>
<protein>
    <recommendedName>
        <fullName evidence="4">Trehalose 6-phosphate phosphatase</fullName>
        <ecNumber evidence="4">3.1.3.12</ecNumber>
    </recommendedName>
</protein>
<dbReference type="Gene3D" id="3.30.70.1020">
    <property type="entry name" value="Trehalose-6-phosphate phosphatase related protein, domain 2"/>
    <property type="match status" value="1"/>
</dbReference>
<proteinExistence type="inferred from homology"/>
<dbReference type="GO" id="GO:0005992">
    <property type="term" value="P:trehalose biosynthetic process"/>
    <property type="evidence" value="ECO:0007669"/>
    <property type="project" value="UniProtKB-UniPathway"/>
</dbReference>
<comment type="cofactor">
    <cofactor evidence="4">
        <name>Mg(2+)</name>
        <dbReference type="ChEBI" id="CHEBI:18420"/>
    </cofactor>
</comment>
<dbReference type="Proteomes" id="UP000061432">
    <property type="component" value="Chromosome"/>
</dbReference>
<keyword evidence="4" id="KW-0479">Metal-binding</keyword>
<evidence type="ECO:0000313" key="5">
    <source>
        <dbReference type="EMBL" id="BAQ44084.1"/>
    </source>
</evidence>
<comment type="similarity">
    <text evidence="2 4">Belongs to the trehalose phosphatase family.</text>
</comment>
<dbReference type="AlphaFoldDB" id="A0A0C6FG93"/>